<protein>
    <submittedName>
        <fullName evidence="2">Uncharacterized protein</fullName>
    </submittedName>
</protein>
<dbReference type="Proteomes" id="UP000195305">
    <property type="component" value="Unassembled WGS sequence"/>
</dbReference>
<reference evidence="2 3" key="1">
    <citation type="journal article" date="2018" name="BMC Genomics">
        <title>Whole genome sequencing and function prediction of 133 gut anaerobes isolated from chicken caecum in pure cultures.</title>
        <authorList>
            <person name="Medvecky M."/>
            <person name="Cejkova D."/>
            <person name="Polansky O."/>
            <person name="Karasova D."/>
            <person name="Kubasova T."/>
            <person name="Cizek A."/>
            <person name="Rychlik I."/>
        </authorList>
    </citation>
    <scope>NUCLEOTIDE SEQUENCE [LARGE SCALE GENOMIC DNA]</scope>
    <source>
        <strain evidence="2 3">An13</strain>
    </source>
</reference>
<name>A0A1Y4STL6_9FIRM</name>
<sequence length="96" mass="11205">MKELLMTTYTISLPIILGYIVWILKEQKKSRDANCEGTKCLLRVKLIEYHDRYMMEKSIPSYALDNWVEMYSAYEGLGGNGMVKGMNEEIHRLPIK</sequence>
<dbReference type="EMBL" id="NFLJ01000034">
    <property type="protein sequence ID" value="OUQ33265.1"/>
    <property type="molecule type" value="Genomic_DNA"/>
</dbReference>
<dbReference type="OrthoDB" id="2051266at2"/>
<keyword evidence="1" id="KW-1133">Transmembrane helix</keyword>
<evidence type="ECO:0000313" key="3">
    <source>
        <dbReference type="Proteomes" id="UP000195305"/>
    </source>
</evidence>
<gene>
    <name evidence="2" type="ORF">B5E75_11030</name>
</gene>
<evidence type="ECO:0000256" key="1">
    <source>
        <dbReference type="SAM" id="Phobius"/>
    </source>
</evidence>
<accession>A0A1Y4STL6</accession>
<keyword evidence="3" id="KW-1185">Reference proteome</keyword>
<dbReference type="AlphaFoldDB" id="A0A1Y4STL6"/>
<keyword evidence="1" id="KW-0472">Membrane</keyword>
<dbReference type="RefSeq" id="WP_087359202.1">
    <property type="nucleotide sequence ID" value="NZ_NFLJ01000034.1"/>
</dbReference>
<proteinExistence type="predicted"/>
<keyword evidence="1" id="KW-0812">Transmembrane</keyword>
<evidence type="ECO:0000313" key="2">
    <source>
        <dbReference type="EMBL" id="OUQ33265.1"/>
    </source>
</evidence>
<comment type="caution">
    <text evidence="2">The sequence shown here is derived from an EMBL/GenBank/DDBJ whole genome shotgun (WGS) entry which is preliminary data.</text>
</comment>
<organism evidence="2 3">
    <name type="scientific">Massilimicrobiota timonensis</name>
    <dbReference type="NCBI Taxonomy" id="1776392"/>
    <lineage>
        <taxon>Bacteria</taxon>
        <taxon>Bacillati</taxon>
        <taxon>Bacillota</taxon>
        <taxon>Erysipelotrichia</taxon>
        <taxon>Erysipelotrichales</taxon>
        <taxon>Erysipelotrichaceae</taxon>
        <taxon>Massilimicrobiota</taxon>
    </lineage>
</organism>
<feature type="transmembrane region" description="Helical" evidence="1">
    <location>
        <begin position="6"/>
        <end position="24"/>
    </location>
</feature>